<organism evidence="2">
    <name type="scientific">Ignavibacterium album</name>
    <dbReference type="NCBI Taxonomy" id="591197"/>
    <lineage>
        <taxon>Bacteria</taxon>
        <taxon>Pseudomonadati</taxon>
        <taxon>Ignavibacteriota</taxon>
        <taxon>Ignavibacteria</taxon>
        <taxon>Ignavibacteriales</taxon>
        <taxon>Ignavibacteriaceae</taxon>
        <taxon>Ignavibacterium</taxon>
    </lineage>
</organism>
<keyword evidence="1" id="KW-1133">Transmembrane helix</keyword>
<dbReference type="PIRSF" id="PIRSF016789">
    <property type="entry name" value="DUF454"/>
    <property type="match status" value="1"/>
</dbReference>
<evidence type="ECO:0000313" key="2">
    <source>
        <dbReference type="EMBL" id="HFI91564.1"/>
    </source>
</evidence>
<feature type="transmembrane region" description="Helical" evidence="1">
    <location>
        <begin position="111"/>
        <end position="130"/>
    </location>
</feature>
<dbReference type="PANTHER" id="PTHR35813:SF1">
    <property type="entry name" value="INNER MEMBRANE PROTEIN YBAN"/>
    <property type="match status" value="1"/>
</dbReference>
<sequence length="135" mass="15281">MADNLEVKNIQLPKLYRYFYLISGFLLVAIGVIGIFLPVLPTTIFLILASACFVKSSPKANEWLRNHKVLGMYVKNYQDKSGLTIRAKVINITFLWAMILLSAFYLTDESYIKIILILIAAGVTIHLLMIKTKAQ</sequence>
<protein>
    <submittedName>
        <fullName evidence="2">DUF454 domain-containing protein</fullName>
    </submittedName>
</protein>
<name>A0A7V3E7T6_9BACT</name>
<accession>A0A7V3E7T6</accession>
<feature type="transmembrane region" description="Helical" evidence="1">
    <location>
        <begin position="20"/>
        <end position="49"/>
    </location>
</feature>
<dbReference type="PANTHER" id="PTHR35813">
    <property type="entry name" value="INNER MEMBRANE PROTEIN YBAN"/>
    <property type="match status" value="1"/>
</dbReference>
<gene>
    <name evidence="2" type="ORF">ENS31_08575</name>
</gene>
<dbReference type="Pfam" id="PF04304">
    <property type="entry name" value="DUF454"/>
    <property type="match status" value="1"/>
</dbReference>
<keyword evidence="1" id="KW-0472">Membrane</keyword>
<dbReference type="RefSeq" id="WP_304147649.1">
    <property type="nucleotide sequence ID" value="NZ_JAOAIE010000109.1"/>
</dbReference>
<evidence type="ECO:0000256" key="1">
    <source>
        <dbReference type="SAM" id="Phobius"/>
    </source>
</evidence>
<feature type="transmembrane region" description="Helical" evidence="1">
    <location>
        <begin position="85"/>
        <end position="105"/>
    </location>
</feature>
<dbReference type="InterPro" id="IPR007401">
    <property type="entry name" value="DUF454"/>
</dbReference>
<dbReference type="EMBL" id="DSUJ01000008">
    <property type="protein sequence ID" value="HFI91564.1"/>
    <property type="molecule type" value="Genomic_DNA"/>
</dbReference>
<reference evidence="2" key="1">
    <citation type="journal article" date="2020" name="mSystems">
        <title>Genome- and Community-Level Interaction Insights into Carbon Utilization and Element Cycling Functions of Hydrothermarchaeota in Hydrothermal Sediment.</title>
        <authorList>
            <person name="Zhou Z."/>
            <person name="Liu Y."/>
            <person name="Xu W."/>
            <person name="Pan J."/>
            <person name="Luo Z.H."/>
            <person name="Li M."/>
        </authorList>
    </citation>
    <scope>NUCLEOTIDE SEQUENCE [LARGE SCALE GENOMIC DNA]</scope>
    <source>
        <strain evidence="2">SpSt-479</strain>
    </source>
</reference>
<comment type="caution">
    <text evidence="2">The sequence shown here is derived from an EMBL/GenBank/DDBJ whole genome shotgun (WGS) entry which is preliminary data.</text>
</comment>
<keyword evidence="1" id="KW-0812">Transmembrane</keyword>
<dbReference type="AlphaFoldDB" id="A0A7V3E7T6"/>
<dbReference type="GO" id="GO:0005886">
    <property type="term" value="C:plasma membrane"/>
    <property type="evidence" value="ECO:0007669"/>
    <property type="project" value="TreeGrafter"/>
</dbReference>
<proteinExistence type="predicted"/>